<evidence type="ECO:0000313" key="1">
    <source>
        <dbReference type="EMBL" id="MBX30428.1"/>
    </source>
</evidence>
<reference evidence="1" key="1">
    <citation type="submission" date="2018-02" db="EMBL/GenBank/DDBJ databases">
        <title>Rhizophora mucronata_Transcriptome.</title>
        <authorList>
            <person name="Meera S.P."/>
            <person name="Sreeshan A."/>
            <person name="Augustine A."/>
        </authorList>
    </citation>
    <scope>NUCLEOTIDE SEQUENCE</scope>
    <source>
        <tissue evidence="1">Leaf</tissue>
    </source>
</reference>
<dbReference type="AlphaFoldDB" id="A0A2P2MJL0"/>
<name>A0A2P2MJL0_RHIMU</name>
<protein>
    <submittedName>
        <fullName evidence="1">Uncharacterized protein</fullName>
    </submittedName>
</protein>
<sequence>MIINLLKFLKVLSVQFIIDLRNKCSFHLIQFVPLNTLKPKVSLYFMCAFCSKSLVNIT</sequence>
<dbReference type="EMBL" id="GGEC01049944">
    <property type="protein sequence ID" value="MBX30428.1"/>
    <property type="molecule type" value="Transcribed_RNA"/>
</dbReference>
<organism evidence="1">
    <name type="scientific">Rhizophora mucronata</name>
    <name type="common">Asiatic mangrove</name>
    <dbReference type="NCBI Taxonomy" id="61149"/>
    <lineage>
        <taxon>Eukaryota</taxon>
        <taxon>Viridiplantae</taxon>
        <taxon>Streptophyta</taxon>
        <taxon>Embryophyta</taxon>
        <taxon>Tracheophyta</taxon>
        <taxon>Spermatophyta</taxon>
        <taxon>Magnoliopsida</taxon>
        <taxon>eudicotyledons</taxon>
        <taxon>Gunneridae</taxon>
        <taxon>Pentapetalae</taxon>
        <taxon>rosids</taxon>
        <taxon>fabids</taxon>
        <taxon>Malpighiales</taxon>
        <taxon>Rhizophoraceae</taxon>
        <taxon>Rhizophora</taxon>
    </lineage>
</organism>
<accession>A0A2P2MJL0</accession>
<proteinExistence type="predicted"/>